<gene>
    <name evidence="3" type="ordered locus">Cabther_A1147</name>
</gene>
<evidence type="ECO:0000313" key="3">
    <source>
        <dbReference type="EMBL" id="AEP11901.1"/>
    </source>
</evidence>
<evidence type="ECO:0000259" key="2">
    <source>
        <dbReference type="Pfam" id="PF01370"/>
    </source>
</evidence>
<accession>G2LIK3</accession>
<dbReference type="RefSeq" id="WP_014099639.1">
    <property type="nucleotide sequence ID" value="NC_016024.1"/>
</dbReference>
<feature type="domain" description="NAD-dependent epimerase/dehydratase" evidence="2">
    <location>
        <begin position="33"/>
        <end position="252"/>
    </location>
</feature>
<evidence type="ECO:0000313" key="4">
    <source>
        <dbReference type="Proteomes" id="UP000006791"/>
    </source>
</evidence>
<organism evidence="3 4">
    <name type="scientific">Chloracidobacterium thermophilum (strain B)</name>
    <dbReference type="NCBI Taxonomy" id="981222"/>
    <lineage>
        <taxon>Bacteria</taxon>
        <taxon>Pseudomonadati</taxon>
        <taxon>Acidobacteriota</taxon>
        <taxon>Terriglobia</taxon>
        <taxon>Terriglobales</taxon>
        <taxon>Acidobacteriaceae</taxon>
        <taxon>Chloracidobacterium</taxon>
    </lineage>
</organism>
<dbReference type="Pfam" id="PF01370">
    <property type="entry name" value="Epimerase"/>
    <property type="match status" value="1"/>
</dbReference>
<feature type="region of interest" description="Disordered" evidence="1">
    <location>
        <begin position="340"/>
        <end position="361"/>
    </location>
</feature>
<dbReference type="AlphaFoldDB" id="G2LIK3"/>
<dbReference type="STRING" id="981222.Cabther_A1147"/>
<reference evidence="3 4" key="1">
    <citation type="journal article" date="2012" name="Environ. Microbiol.">
        <title>Complete genome of Candidatus Chloracidobacterium thermophilum, a chlorophyll-based photoheterotroph belonging to the phylum Acidobacteria.</title>
        <authorList>
            <person name="Garcia Costas A.M."/>
            <person name="Liu Z."/>
            <person name="Tomsho L.P."/>
            <person name="Schuster S.C."/>
            <person name="Ward D.M."/>
            <person name="Bryant D.A."/>
        </authorList>
    </citation>
    <scope>NUCLEOTIDE SEQUENCE [LARGE SCALE GENOMIC DNA]</scope>
    <source>
        <strain evidence="3 4">B</strain>
    </source>
</reference>
<keyword evidence="4" id="KW-1185">Reference proteome</keyword>
<dbReference type="SUPFAM" id="SSF51735">
    <property type="entry name" value="NAD(P)-binding Rossmann-fold domains"/>
    <property type="match status" value="1"/>
</dbReference>
<dbReference type="EMBL" id="CP002514">
    <property type="protein sequence ID" value="AEP11901.1"/>
    <property type="molecule type" value="Genomic_DNA"/>
</dbReference>
<dbReference type="Proteomes" id="UP000006791">
    <property type="component" value="Chromosome 1"/>
</dbReference>
<dbReference type="KEGG" id="ctm:Cabther_A1147"/>
<dbReference type="PANTHER" id="PTHR43245:SF52">
    <property type="entry name" value="NAD-DEPENDENT EPIMERASE_DEHYDRATASE"/>
    <property type="match status" value="1"/>
</dbReference>
<name>G2LIK3_CHLTF</name>
<dbReference type="PANTHER" id="PTHR43245">
    <property type="entry name" value="BIFUNCTIONAL POLYMYXIN RESISTANCE PROTEIN ARNA"/>
    <property type="match status" value="1"/>
</dbReference>
<evidence type="ECO:0000256" key="1">
    <source>
        <dbReference type="SAM" id="MobiDB-lite"/>
    </source>
</evidence>
<dbReference type="InterPro" id="IPR050177">
    <property type="entry name" value="Lipid_A_modif_metabolic_enz"/>
</dbReference>
<dbReference type="InterPro" id="IPR001509">
    <property type="entry name" value="Epimerase_deHydtase"/>
</dbReference>
<dbReference type="InterPro" id="IPR036291">
    <property type="entry name" value="NAD(P)-bd_dom_sf"/>
</dbReference>
<dbReference type="Gene3D" id="3.40.50.720">
    <property type="entry name" value="NAD(P)-binding Rossmann-like Domain"/>
    <property type="match status" value="1"/>
</dbReference>
<dbReference type="OrthoDB" id="3338687at2"/>
<proteinExistence type="predicted"/>
<dbReference type="HOGENOM" id="CLU_007383_0_1_0"/>
<sequence>MTLLLSLPKWARNLATHAMASKNASAPNRKRLLITGIAGGLATQLASSIPLEWEVIGIGRRPPQLPIRRDITYRQLDIRKKALENLFRNERFDAVIHLAVANDVRLPMTVRHTVNVIATMRLLACCERQGVPQVILLSSADVYGADPTNPTFLTEDYPLKAIQRYADIGDKVEFDTYCRSWMYQVRDTTTTLLRPCHIVGPHVQNFLTTYLRFGLVPVPLGYDPMIQVIDERDMVRALLLVLEQKRGGVYNVTGPGEIPLSVAVREAGGIAVPVIYQMAAPLMKLGWAIGLLPFPTPQYDFLMFPCIIDGSRFRETFGFRPRFSLHKALRSIRRRPAPLTEAEEATPVRRRRQARLPLTES</sequence>
<protein>
    <submittedName>
        <fullName evidence="3">Nucleoside-diphosphate-sugar epimerase</fullName>
    </submittedName>
</protein>